<reference evidence="3 4" key="1">
    <citation type="submission" date="2018-02" db="EMBL/GenBank/DDBJ databases">
        <title>Comparative genomes isolates from brazilian mangrove.</title>
        <authorList>
            <person name="Araujo J.E."/>
            <person name="Taketani R.G."/>
            <person name="Silva M.C.P."/>
            <person name="Loureco M.V."/>
            <person name="Andreote F.D."/>
        </authorList>
    </citation>
    <scope>NUCLEOTIDE SEQUENCE [LARGE SCALE GENOMIC DNA]</scope>
    <source>
        <strain evidence="3 4">Nap-Phe MGV</strain>
    </source>
</reference>
<accession>A0A2S8GTA9</accession>
<dbReference type="OrthoDB" id="2355173at2"/>
<dbReference type="Gene3D" id="3.30.530.20">
    <property type="match status" value="1"/>
</dbReference>
<organism evidence="3 4">
    <name type="scientific">Blastopirellula marina</name>
    <dbReference type="NCBI Taxonomy" id="124"/>
    <lineage>
        <taxon>Bacteria</taxon>
        <taxon>Pseudomonadati</taxon>
        <taxon>Planctomycetota</taxon>
        <taxon>Planctomycetia</taxon>
        <taxon>Pirellulales</taxon>
        <taxon>Pirellulaceae</taxon>
        <taxon>Blastopirellula</taxon>
    </lineage>
</organism>
<dbReference type="InterPro" id="IPR023393">
    <property type="entry name" value="START-like_dom_sf"/>
</dbReference>
<comment type="caution">
    <text evidence="3">The sequence shown here is derived from an EMBL/GenBank/DDBJ whole genome shotgun (WGS) entry which is preliminary data.</text>
</comment>
<dbReference type="SUPFAM" id="SSF55961">
    <property type="entry name" value="Bet v1-like"/>
    <property type="match status" value="1"/>
</dbReference>
<name>A0A2S8GTA9_9BACT</name>
<dbReference type="EMBL" id="PUHZ01000004">
    <property type="protein sequence ID" value="PQO47659.1"/>
    <property type="molecule type" value="Genomic_DNA"/>
</dbReference>
<evidence type="ECO:0000256" key="1">
    <source>
        <dbReference type="ARBA" id="ARBA00006817"/>
    </source>
</evidence>
<protein>
    <submittedName>
        <fullName evidence="3">ATPase</fullName>
    </submittedName>
</protein>
<evidence type="ECO:0000313" key="3">
    <source>
        <dbReference type="EMBL" id="PQO47659.1"/>
    </source>
</evidence>
<comment type="similarity">
    <text evidence="1">Belongs to the AHA1 family.</text>
</comment>
<dbReference type="AlphaFoldDB" id="A0A2S8GTA9"/>
<evidence type="ECO:0000313" key="4">
    <source>
        <dbReference type="Proteomes" id="UP000237819"/>
    </source>
</evidence>
<proteinExistence type="inferred from homology"/>
<evidence type="ECO:0000259" key="2">
    <source>
        <dbReference type="Pfam" id="PF08327"/>
    </source>
</evidence>
<sequence length="175" mass="19961">MNEYGEATGKDTVRIERLLPGPIERVWAYLTESEKRSKWLAAGDMEVRVGGKVQLRFMHSNLSPVVETTPERFQQMDCGVGFDGTVTECEPPRLLAYTWGGDTSEVRFELSPQADKVLLVITHTRLADRDEMTNVSAGWHAHLGILEDNLVGQTPRPFWATWLQLEQEYKRRLAE</sequence>
<dbReference type="Pfam" id="PF08327">
    <property type="entry name" value="AHSA1"/>
    <property type="match status" value="1"/>
</dbReference>
<dbReference type="InterPro" id="IPR013538">
    <property type="entry name" value="ASHA1/2-like_C"/>
</dbReference>
<dbReference type="CDD" id="cd08899">
    <property type="entry name" value="SRPBCC_CalC_Aha1-like_6"/>
    <property type="match status" value="1"/>
</dbReference>
<dbReference type="Proteomes" id="UP000237819">
    <property type="component" value="Unassembled WGS sequence"/>
</dbReference>
<dbReference type="RefSeq" id="WP_105333919.1">
    <property type="nucleotide sequence ID" value="NZ_PUHZ01000004.1"/>
</dbReference>
<gene>
    <name evidence="3" type="ORF">C5Y93_03105</name>
</gene>
<feature type="domain" description="Activator of Hsp90 ATPase homologue 1/2-like C-terminal" evidence="2">
    <location>
        <begin position="22"/>
        <end position="148"/>
    </location>
</feature>